<comment type="caution">
    <text evidence="1">The sequence shown here is derived from an EMBL/GenBank/DDBJ whole genome shotgun (WGS) entry which is preliminary data.</text>
</comment>
<organism evidence="1 2">
    <name type="scientific">Siphonobacter curvatus</name>
    <dbReference type="NCBI Taxonomy" id="2094562"/>
    <lineage>
        <taxon>Bacteria</taxon>
        <taxon>Pseudomonadati</taxon>
        <taxon>Bacteroidota</taxon>
        <taxon>Cytophagia</taxon>
        <taxon>Cytophagales</taxon>
        <taxon>Cytophagaceae</taxon>
        <taxon>Siphonobacter</taxon>
    </lineage>
</organism>
<accession>A0A2S7IEJ6</accession>
<dbReference type="RefSeq" id="WP_104716211.1">
    <property type="nucleotide sequence ID" value="NZ_PTRA01000012.1"/>
</dbReference>
<keyword evidence="2" id="KW-1185">Reference proteome</keyword>
<evidence type="ECO:0000313" key="2">
    <source>
        <dbReference type="Proteomes" id="UP000239590"/>
    </source>
</evidence>
<dbReference type="AlphaFoldDB" id="A0A2S7IEJ6"/>
<dbReference type="OrthoDB" id="1264435at2"/>
<name>A0A2S7IEJ6_9BACT</name>
<evidence type="ECO:0000313" key="1">
    <source>
        <dbReference type="EMBL" id="PQA52851.1"/>
    </source>
</evidence>
<sequence length="134" mass="15705">MTQYTPSESLVQLLIENGFREVTEQYFPHSHVRLELKGEPYHPAYFQRAFRFSTGTALLILNYLTIRMIYKSYVLVESRRLTEEEAQAIMAFCKLPAKQQGILSRKISNLTDLQSALQQHLTMPEPRLRPYLVR</sequence>
<reference evidence="2" key="1">
    <citation type="submission" date="2018-02" db="EMBL/GenBank/DDBJ databases">
        <title>Genome sequencing of Solimonas sp. HR-BB.</title>
        <authorList>
            <person name="Lee Y."/>
            <person name="Jeon C.O."/>
        </authorList>
    </citation>
    <scope>NUCLEOTIDE SEQUENCE [LARGE SCALE GENOMIC DNA]</scope>
    <source>
        <strain evidence="2">HR-U</strain>
    </source>
</reference>
<dbReference type="EMBL" id="PTRA01000012">
    <property type="protein sequence ID" value="PQA52851.1"/>
    <property type="molecule type" value="Genomic_DNA"/>
</dbReference>
<gene>
    <name evidence="1" type="ORF">C5O19_25575</name>
</gene>
<protein>
    <submittedName>
        <fullName evidence="1">Uncharacterized protein</fullName>
    </submittedName>
</protein>
<dbReference type="Proteomes" id="UP000239590">
    <property type="component" value="Unassembled WGS sequence"/>
</dbReference>
<proteinExistence type="predicted"/>